<dbReference type="Pfam" id="PF08263">
    <property type="entry name" value="LRRNT_2"/>
    <property type="match status" value="3"/>
</dbReference>
<dbReference type="PANTHER" id="PTHR27008">
    <property type="entry name" value="OS04G0122200 PROTEIN"/>
    <property type="match status" value="1"/>
</dbReference>
<dbReference type="Pfam" id="PF07714">
    <property type="entry name" value="PK_Tyr_Ser-Thr"/>
    <property type="match status" value="3"/>
</dbReference>
<dbReference type="FunFam" id="3.80.10.10:FF:000095">
    <property type="entry name" value="LRR receptor-like serine/threonine-protein kinase GSO1"/>
    <property type="match status" value="2"/>
</dbReference>
<dbReference type="Proteomes" id="UP000321947">
    <property type="component" value="Unassembled WGS sequence"/>
</dbReference>
<keyword evidence="12" id="KW-0677">Repeat</keyword>
<evidence type="ECO:0000256" key="11">
    <source>
        <dbReference type="ARBA" id="ARBA00022729"/>
    </source>
</evidence>
<organism evidence="25 26">
    <name type="scientific">Cucumis melo var. makuwa</name>
    <name type="common">Oriental melon</name>
    <dbReference type="NCBI Taxonomy" id="1194695"/>
    <lineage>
        <taxon>Eukaryota</taxon>
        <taxon>Viridiplantae</taxon>
        <taxon>Streptophyta</taxon>
        <taxon>Embryophyta</taxon>
        <taxon>Tracheophyta</taxon>
        <taxon>Spermatophyta</taxon>
        <taxon>Magnoliopsida</taxon>
        <taxon>eudicotyledons</taxon>
        <taxon>Gunneridae</taxon>
        <taxon>Pentapetalae</taxon>
        <taxon>rosids</taxon>
        <taxon>fabids</taxon>
        <taxon>Cucurbitales</taxon>
        <taxon>Cucurbitaceae</taxon>
        <taxon>Benincaseae</taxon>
        <taxon>Cucumis</taxon>
    </lineage>
</organism>
<reference evidence="25 26" key="1">
    <citation type="submission" date="2019-08" db="EMBL/GenBank/DDBJ databases">
        <title>Draft genome sequences of two oriental melons (Cucumis melo L. var makuwa).</title>
        <authorList>
            <person name="Kwon S.-Y."/>
        </authorList>
    </citation>
    <scope>NUCLEOTIDE SEQUENCE [LARGE SCALE GENOMIC DNA]</scope>
    <source>
        <strain evidence="26">cv. Chang Bougi</strain>
        <tissue evidence="25">Leaf</tissue>
    </source>
</reference>
<dbReference type="SUPFAM" id="SSF56112">
    <property type="entry name" value="Protein kinase-like (PK-like)"/>
    <property type="match status" value="3"/>
</dbReference>
<dbReference type="PROSITE" id="PS50011">
    <property type="entry name" value="PROTEIN_KINASE_DOM"/>
    <property type="match status" value="3"/>
</dbReference>
<dbReference type="GO" id="GO:0005886">
    <property type="term" value="C:plasma membrane"/>
    <property type="evidence" value="ECO:0007669"/>
    <property type="project" value="UniProtKB-SubCell"/>
</dbReference>
<dbReference type="Gene3D" id="3.80.10.10">
    <property type="entry name" value="Ribonuclease Inhibitor"/>
    <property type="match status" value="11"/>
</dbReference>
<dbReference type="InterPro" id="IPR000719">
    <property type="entry name" value="Prot_kinase_dom"/>
</dbReference>
<evidence type="ECO:0000256" key="18">
    <source>
        <dbReference type="ARBA" id="ARBA00023170"/>
    </source>
</evidence>
<evidence type="ECO:0000256" key="5">
    <source>
        <dbReference type="ARBA" id="ARBA00022475"/>
    </source>
</evidence>
<evidence type="ECO:0000256" key="19">
    <source>
        <dbReference type="ARBA" id="ARBA00023180"/>
    </source>
</evidence>
<evidence type="ECO:0000256" key="4">
    <source>
        <dbReference type="ARBA" id="ARBA00012513"/>
    </source>
</evidence>
<keyword evidence="16 23" id="KW-1133">Transmembrane helix</keyword>
<feature type="domain" description="Protein kinase" evidence="24">
    <location>
        <begin position="2894"/>
        <end position="3170"/>
    </location>
</feature>
<evidence type="ECO:0000256" key="14">
    <source>
        <dbReference type="ARBA" id="ARBA00022777"/>
    </source>
</evidence>
<accession>A0A5D3DN76</accession>
<dbReference type="SUPFAM" id="SSF52047">
    <property type="entry name" value="RNI-like"/>
    <property type="match status" value="1"/>
</dbReference>
<dbReference type="EC" id="2.7.11.1" evidence="4"/>
<keyword evidence="17 23" id="KW-0472">Membrane</keyword>
<comment type="catalytic activity">
    <reaction evidence="20">
        <text>L-threonyl-[protein] + ATP = O-phospho-L-threonyl-[protein] + ADP + H(+)</text>
        <dbReference type="Rhea" id="RHEA:46608"/>
        <dbReference type="Rhea" id="RHEA-COMP:11060"/>
        <dbReference type="Rhea" id="RHEA-COMP:11605"/>
        <dbReference type="ChEBI" id="CHEBI:15378"/>
        <dbReference type="ChEBI" id="CHEBI:30013"/>
        <dbReference type="ChEBI" id="CHEBI:30616"/>
        <dbReference type="ChEBI" id="CHEBI:61977"/>
        <dbReference type="ChEBI" id="CHEBI:456216"/>
        <dbReference type="EC" id="2.7.11.1"/>
    </reaction>
</comment>
<dbReference type="EMBL" id="SSTD01003829">
    <property type="protein sequence ID" value="TYK24972.1"/>
    <property type="molecule type" value="Genomic_DNA"/>
</dbReference>
<protein>
    <recommendedName>
        <fullName evidence="4">non-specific serine/threonine protein kinase</fullName>
        <ecNumber evidence="4">2.7.11.1</ecNumber>
    </recommendedName>
</protein>
<keyword evidence="6" id="KW-0723">Serine/threonine-protein kinase</keyword>
<dbReference type="InterPro" id="IPR011009">
    <property type="entry name" value="Kinase-like_dom_sf"/>
</dbReference>
<gene>
    <name evidence="25" type="ORF">E5676_scaffold352G00890</name>
</gene>
<keyword evidence="10 23" id="KW-0812">Transmembrane</keyword>
<dbReference type="Gene3D" id="1.10.510.10">
    <property type="entry name" value="Transferase(Phosphotransferase) domain 1"/>
    <property type="match status" value="3"/>
</dbReference>
<keyword evidence="8" id="KW-0433">Leucine-rich repeat</keyword>
<dbReference type="InterPro" id="IPR013210">
    <property type="entry name" value="LRR_N_plant-typ"/>
</dbReference>
<evidence type="ECO:0000256" key="16">
    <source>
        <dbReference type="ARBA" id="ARBA00022989"/>
    </source>
</evidence>
<keyword evidence="15 22" id="KW-0067">ATP-binding</keyword>
<dbReference type="InterPro" id="IPR008271">
    <property type="entry name" value="Ser/Thr_kinase_AS"/>
</dbReference>
<evidence type="ECO:0000256" key="12">
    <source>
        <dbReference type="ARBA" id="ARBA00022737"/>
    </source>
</evidence>
<keyword evidence="19" id="KW-0325">Glycoprotein</keyword>
<feature type="transmembrane region" description="Helical" evidence="23">
    <location>
        <begin position="2838"/>
        <end position="2862"/>
    </location>
</feature>
<dbReference type="PRINTS" id="PR00019">
    <property type="entry name" value="LEURICHRPT"/>
</dbReference>
<dbReference type="FunFam" id="3.80.10.10:FF:000233">
    <property type="entry name" value="Leucine-rich repeat receptor-like protein kinase TDR"/>
    <property type="match status" value="1"/>
</dbReference>
<comment type="catalytic activity">
    <reaction evidence="21">
        <text>L-seryl-[protein] + ATP = O-phospho-L-seryl-[protein] + ADP + H(+)</text>
        <dbReference type="Rhea" id="RHEA:17989"/>
        <dbReference type="Rhea" id="RHEA-COMP:9863"/>
        <dbReference type="Rhea" id="RHEA-COMP:11604"/>
        <dbReference type="ChEBI" id="CHEBI:15378"/>
        <dbReference type="ChEBI" id="CHEBI:29999"/>
        <dbReference type="ChEBI" id="CHEBI:30616"/>
        <dbReference type="ChEBI" id="CHEBI:83421"/>
        <dbReference type="ChEBI" id="CHEBI:456216"/>
        <dbReference type="EC" id="2.7.11.1"/>
    </reaction>
</comment>
<evidence type="ECO:0000256" key="13">
    <source>
        <dbReference type="ARBA" id="ARBA00022741"/>
    </source>
</evidence>
<dbReference type="FunFam" id="3.30.200.20:FF:000432">
    <property type="entry name" value="LRR receptor-like serine/threonine-protein kinase EFR"/>
    <property type="match status" value="3"/>
</dbReference>
<dbReference type="PROSITE" id="PS51450">
    <property type="entry name" value="LRR"/>
    <property type="match status" value="2"/>
</dbReference>
<feature type="binding site" evidence="22">
    <location>
        <position position="2923"/>
    </location>
    <ligand>
        <name>ATP</name>
        <dbReference type="ChEBI" id="CHEBI:30616"/>
    </ligand>
</feature>
<evidence type="ECO:0000256" key="3">
    <source>
        <dbReference type="ARBA" id="ARBA00008684"/>
    </source>
</evidence>
<dbReference type="GO" id="GO:0004674">
    <property type="term" value="F:protein serine/threonine kinase activity"/>
    <property type="evidence" value="ECO:0007669"/>
    <property type="project" value="UniProtKB-KW"/>
</dbReference>
<evidence type="ECO:0000259" key="24">
    <source>
        <dbReference type="PROSITE" id="PS50011"/>
    </source>
</evidence>
<evidence type="ECO:0000313" key="26">
    <source>
        <dbReference type="Proteomes" id="UP000321947"/>
    </source>
</evidence>
<dbReference type="SMART" id="SM00365">
    <property type="entry name" value="LRR_SD22"/>
    <property type="match status" value="6"/>
</dbReference>
<dbReference type="InterPro" id="IPR001245">
    <property type="entry name" value="Ser-Thr/Tyr_kinase_cat_dom"/>
</dbReference>
<dbReference type="GO" id="GO:0005524">
    <property type="term" value="F:ATP binding"/>
    <property type="evidence" value="ECO:0007669"/>
    <property type="project" value="UniProtKB-UniRule"/>
</dbReference>
<comment type="caution">
    <text evidence="25">The sequence shown here is derived from an EMBL/GenBank/DDBJ whole genome shotgun (WGS) entry which is preliminary data.</text>
</comment>
<dbReference type="Gene3D" id="3.30.200.20">
    <property type="entry name" value="Phosphorylase Kinase, domain 1"/>
    <property type="match status" value="3"/>
</dbReference>
<feature type="transmembrane region" description="Helical" evidence="23">
    <location>
        <begin position="1760"/>
        <end position="1784"/>
    </location>
</feature>
<evidence type="ECO:0000256" key="7">
    <source>
        <dbReference type="ARBA" id="ARBA00022553"/>
    </source>
</evidence>
<dbReference type="SMART" id="SM00220">
    <property type="entry name" value="S_TKc"/>
    <property type="match status" value="3"/>
</dbReference>
<keyword evidence="5" id="KW-1003">Cell membrane</keyword>
<evidence type="ECO:0000256" key="2">
    <source>
        <dbReference type="ARBA" id="ARBA00004479"/>
    </source>
</evidence>
<dbReference type="Pfam" id="PF23598">
    <property type="entry name" value="LRR_14"/>
    <property type="match status" value="2"/>
</dbReference>
<dbReference type="Pfam" id="PF13855">
    <property type="entry name" value="LRR_8"/>
    <property type="match status" value="2"/>
</dbReference>
<evidence type="ECO:0000256" key="10">
    <source>
        <dbReference type="ARBA" id="ARBA00022692"/>
    </source>
</evidence>
<feature type="binding site" evidence="22">
    <location>
        <position position="1845"/>
    </location>
    <ligand>
        <name>ATP</name>
        <dbReference type="ChEBI" id="CHEBI:30616"/>
    </ligand>
</feature>
<dbReference type="SUPFAM" id="SSF52058">
    <property type="entry name" value="L domain-like"/>
    <property type="match status" value="5"/>
</dbReference>
<feature type="transmembrane region" description="Helical" evidence="23">
    <location>
        <begin position="1123"/>
        <end position="1142"/>
    </location>
</feature>
<dbReference type="Pfam" id="PF00560">
    <property type="entry name" value="LRR_1"/>
    <property type="match status" value="8"/>
</dbReference>
<evidence type="ECO:0000256" key="8">
    <source>
        <dbReference type="ARBA" id="ARBA00022614"/>
    </source>
</evidence>
<feature type="transmembrane region" description="Helical" evidence="23">
    <location>
        <begin position="2189"/>
        <end position="2209"/>
    </location>
</feature>
<feature type="transmembrane region" description="Helical" evidence="23">
    <location>
        <begin position="3248"/>
        <end position="3273"/>
    </location>
</feature>
<dbReference type="PROSITE" id="PS00108">
    <property type="entry name" value="PROTEIN_KINASE_ST"/>
    <property type="match status" value="3"/>
</dbReference>
<dbReference type="InterPro" id="IPR032675">
    <property type="entry name" value="LRR_dom_sf"/>
</dbReference>
<dbReference type="InterPro" id="IPR017441">
    <property type="entry name" value="Protein_kinase_ATP_BS"/>
</dbReference>
<feature type="domain" description="Protein kinase" evidence="24">
    <location>
        <begin position="692"/>
        <end position="1035"/>
    </location>
</feature>
<evidence type="ECO:0000256" key="23">
    <source>
        <dbReference type="SAM" id="Phobius"/>
    </source>
</evidence>
<evidence type="ECO:0000256" key="21">
    <source>
        <dbReference type="ARBA" id="ARBA00048679"/>
    </source>
</evidence>
<evidence type="ECO:0000256" key="6">
    <source>
        <dbReference type="ARBA" id="ARBA00022527"/>
    </source>
</evidence>
<evidence type="ECO:0000256" key="17">
    <source>
        <dbReference type="ARBA" id="ARBA00023136"/>
    </source>
</evidence>
<dbReference type="InterPro" id="IPR051809">
    <property type="entry name" value="Plant_receptor-like_S/T_kinase"/>
</dbReference>
<evidence type="ECO:0000256" key="15">
    <source>
        <dbReference type="ARBA" id="ARBA00022840"/>
    </source>
</evidence>
<dbReference type="InterPro" id="IPR003591">
    <property type="entry name" value="Leu-rich_rpt_typical-subtyp"/>
</dbReference>
<keyword evidence="14 25" id="KW-0418">Kinase</keyword>
<dbReference type="SMART" id="SM00369">
    <property type="entry name" value="LRR_TYP"/>
    <property type="match status" value="22"/>
</dbReference>
<dbReference type="InterPro" id="IPR001611">
    <property type="entry name" value="Leu-rich_rpt"/>
</dbReference>
<evidence type="ECO:0000256" key="1">
    <source>
        <dbReference type="ARBA" id="ARBA00004162"/>
    </source>
</evidence>
<dbReference type="PROSITE" id="PS00107">
    <property type="entry name" value="PROTEIN_KINASE_ATP"/>
    <property type="match status" value="3"/>
</dbReference>
<feature type="domain" description="Protein kinase" evidence="24">
    <location>
        <begin position="1816"/>
        <end position="2092"/>
    </location>
</feature>
<dbReference type="FunFam" id="1.10.510.10:FF:000358">
    <property type="entry name" value="Putative leucine-rich repeat receptor-like serine/threonine-protein kinase"/>
    <property type="match status" value="3"/>
</dbReference>
<dbReference type="FunFam" id="3.80.10.10:FF:000288">
    <property type="entry name" value="LRR receptor-like serine/threonine-protein kinase EFR"/>
    <property type="match status" value="3"/>
</dbReference>
<proteinExistence type="inferred from homology"/>
<feature type="transmembrane region" description="Helical" evidence="23">
    <location>
        <begin position="636"/>
        <end position="660"/>
    </location>
</feature>
<name>A0A5D3DN76_CUCMM</name>
<evidence type="ECO:0000256" key="22">
    <source>
        <dbReference type="PROSITE-ProRule" id="PRU10141"/>
    </source>
</evidence>
<sequence>MSRNSASRKVSTFGNESDRSALLDLKRRVLNDPLKIMSSWNDSVHFCDWAGVTCSPTIRKVMVLNLEARQLTGSIPSSLGNLTHLTEIRLGDNNFLGPIPQELGKLLLLRHLNLSFNDFDGEVASNISHCTELLVLELSLNEFVGQIPHQFFTLSKLERLGFGGNNLVGTIPPWIGNFSSLTRLSFALNNFQGSIPSELGRLSRLKLFSVYGNYLTGTVPPSIYNITSLTYFSLTQNRLLGTLPPDVGFTLPNLQVFAGGVNNFGGPIPTSLANISGLQVLDFAENSLIGTLPHDLGNLKELVRFNFDDNRLGSGNVDDLNVIRSLTNCTSLSVLGLSGNRFGGTLPLSIGNLSNQLTILTLGRNLLSGGIPVGIDNLINLQVLGVEGNNLNGSVPSNIGKLHNLGFLSVHNNKLSGTIPSSIGNLSLLTKLFMEDNRLEGSIPPNLGQCKRLQVLDLSGNNLSGTIPKEVLSLSSLSIYLALNHNTLTGPLPREVGDLVSLTLLDVSQNKLSGGIPSDLGKCISMVHLYLGGNQFEGTIPKSLKALKGLEELNLSSNNLFGPIPQFLGNLFSLKFLDLSYNNFEGKVAKEGIFSNSTMFSILGNNNLCDGLEELHLPSCTSNRTRLSNKLLTPKVLIPLVSTLTFLVIFLSILSVCFMIKKSRKNVLTSAGSLDLLSQISYLELNRWTNGFSVENLIGSGNFGSVYKGILLNDKSVVAVKVINLQQRGASKSFVDECSTLTNIRHRNLLKIITSCSSTDEKGNEFKAIVFDFMSNGNLDSWLHPTHVEKNKRKLSFIQRLDIAIDVANALDYLHNHCETPIVHCDLKPSNVLLDDDMVAHVGDFGLARFILEGSNHSVSRQTMSIALKGSIGYIPPEYGTGGNISIEGDIFSYGILLLEMFTGKRPTDSLFCDGVDIHLFTAKTLPHGVLDIVDHSLLSEVLLNHFGYILTHQVRINLGGIKRVCNTVIELATLCSHLGDGGFPSLRILVEPISSEVSVPMLSRRSALYLESVIRARIPSNKSIDELESEMDHLGRSKEQSGREATCCCALRKLPFDRHLSMQNARKIVSETDDYQPHLIAPEQDLDTPTLCLVGVPSVKKSSLVRILSTGKPELTLQTAHFILLNAAVVLSFCPICVSFLDESDRTALLDLKGRVLNDPLKVMSSWNDSTYFCDWIGVTCNDTNGRVVSLNLESRDLSGSIPPSLGNLTYLTEIHLGGNNFHGPIPQEFGRLLQLRRLNLSYNNFGGEFPANISHCTKLIVLELSSNEFVGQIPNELSTLTKLERFMFGINNFTGTIPPWVGNFSSILAMSFGRNDFHGSIPSEIGRLSKMEFFTVVENNLTGTVPPSIYNISSLTLLHFTKNHLQGTLPPNIGFTLPNLQSFAGGINNFDGPIPKSLANISTLRILDFPNNNFVGIVPDDIGRLKYLERLNFGSNSLGSGKVGDLNFISSLVNCTRLRILGLDTNHFGGVVPSSIANLSNQVVAITLGDNMLSGSIPLGITNLINLQVLAMEGNMMNGSIPPNIGNLKNLVLLYLGGNGLIGPIPSSIGNLTSLSNLYLSYNKHDGHIPTSLGECKSLVSLELSSNNLSGTIPKEIFSLTSLSITLTLDHNSFTGSLPDEVGGLIGLLQLDVSENKLSGNIPSNLGKCTSMERLYLGGNQFEGTIPQSLETLKSLVKLNLSHNNLTGPIPQFFRELLSLIYVDLSYNNFVGKVPDEGVFSNSTMFSVIGNTNLCDGLQELHLPSCMPNDQTRSSSKVLIPIVSAVASVVILVSIFCLCFLLKKSRKDTSTSSFAKEFLPQISYLELSKSTDGFSMDNLIGSGSFGTVYKGLLSNGGSTVAIKVLNLQQEGASKSFFDECNALSNIRHRNLLKIITSCSSIDAHGIEFKALVFNFMSNGNLDGWLHPPNQGENQRRLSLIQRLNIAIDIACGLDYLHNHCETPIVHCDLKPSNILLDDNMVAHVGDFGLARFMLERSGDQIFFSQTMSLVLKGSIGYIPPEYGTGSIISIEGDIFSYGILLLEMFIGKRPTDDTFGNDVDIHSFTRMALSQDALSIIDPSILFEETCQEENNDDKIRVKRIKSGEDHKEIILRWKEECLVSIMRIGLTCSLKAPSDRTSMNVVVNELRAIKSLYLKGTLKVFQTTMTNNSILLIPVGKLRDWAFVFIAADSEFLSCRMRQNYCSNTNRILCILLYHLFFISTTLAFAKTTISGIESDHLALLDLKSRILNDPLKIMSSWNDSRHLCDWTGITCNSTIGRVVVLDLEAHKLSGSVPTSLGNMTHLIEIRLGDNRFYGHIPQEFGQLLQLRHLNLSYNNFSGEIPGNISHCTQLVHLELGNNGLEGQIPHQLFTLTKLKRLSFPNNNLIGTIPSWIGNFSSLLHLSVAYNNFQGNIPNELGHLRRLEFFAITANYLTGTVPLSLFNITSLTLMSLTVNRLQGTLPPNIGYTLPNLQIFVGGGNNFTGSIPTSFANISGLRELDLPSNSFVGMLPNDLGSLKDLERLNFEDNILGSGRVGDLNFISSLANCTSLRVLGLSWNHFGGVLPSSIGNLSSQLKALTLGANMLSGSIPSAILNLINLQQLVVGQNNLNGSVPSNIGNLQNLVKLFLQDNNLTGPIPSSIGNLSSIVKLYMNDNRLEGSIPRSLGNCRTLQILDLSGNKLSGFIPNEVLHLSSFLAYLALNNNSLTGPLPLEVDEVVSLITLDVSKNKLSGNISSNLGKCVSMRYLDLSGNQFEGTIPQSLETLKSLEVLNLSSNKLSGSIPQFLGKLQSLKYVNLSYNNFEGKVPTEGIFSNSTMISIIGNNNLCDGLQELNLPPCKPNQTHLPDKRSLASKVLIPVVSTVTFIVILVGILFVCFVFKKSRKDVSTPPSTKELLPQISYLELNKSTNGFSMDNLIGSGSFGSVYKGVLSNDGSIVAVKVLNLQQQGASRSFVDECNTLSNIRHRNLLKIITSCSSIDVQGNEFKALVFNFMSKGNLDCWLHPANQGHDQRRLSLLQRLNIAIDIACGLDYLHNFCETPIVHCDLKPSNILLDDDMVAHVGDFGLARYMLEGPDEQLSFSQTMSLALKGSIGYIPPEYGTGSRISIEGDVFSYGILLLEMIIGKRPTDDTFGHGVDIHLFATMGLSRDALGIIDHSMLSVEIDQEEESEDKIQEIAAMSEEQHRNIIPRYVEECLVSMMRIGLSCSLRAPRERTPMNVVVNELQAIKSSYLEFKKTRQRTHLKSSPSTVRAARKRFRNCIRIRLLALVVRVFAAVVTSVAEAIGGVSAIDLGGNYFKGQ</sequence>
<evidence type="ECO:0000313" key="25">
    <source>
        <dbReference type="EMBL" id="TYK24972.1"/>
    </source>
</evidence>
<dbReference type="PANTHER" id="PTHR27008:SF499">
    <property type="entry name" value="OS06G0581500 PROTEIN"/>
    <property type="match status" value="1"/>
</dbReference>
<keyword evidence="18 25" id="KW-0675">Receptor</keyword>
<evidence type="ECO:0000256" key="9">
    <source>
        <dbReference type="ARBA" id="ARBA00022679"/>
    </source>
</evidence>
<keyword evidence="9" id="KW-0808">Transferase</keyword>
<comment type="similarity">
    <text evidence="3">Belongs to the protein kinase superfamily. Ser/Thr protein kinase family.</text>
</comment>
<keyword evidence="13 22" id="KW-0547">Nucleotide-binding</keyword>
<comment type="subcellular location">
    <subcellularLocation>
        <location evidence="1">Cell membrane</location>
        <topology evidence="1">Single-pass membrane protein</topology>
    </subcellularLocation>
    <subcellularLocation>
        <location evidence="2">Membrane</location>
        <topology evidence="2">Single-pass type I membrane protein</topology>
    </subcellularLocation>
</comment>
<evidence type="ECO:0000256" key="20">
    <source>
        <dbReference type="ARBA" id="ARBA00047899"/>
    </source>
</evidence>
<dbReference type="InterPro" id="IPR055414">
    <property type="entry name" value="LRR_R13L4/SHOC2-like"/>
</dbReference>
<keyword evidence="7" id="KW-0597">Phosphoprotein</keyword>
<keyword evidence="11" id="KW-0732">Signal</keyword>
<feature type="binding site" evidence="22">
    <location>
        <position position="721"/>
    </location>
    <ligand>
        <name>ATP</name>
        <dbReference type="ChEBI" id="CHEBI:30616"/>
    </ligand>
</feature>
<dbReference type="GO" id="GO:0009791">
    <property type="term" value="P:post-embryonic development"/>
    <property type="evidence" value="ECO:0007669"/>
    <property type="project" value="UniProtKB-ARBA"/>
</dbReference>